<dbReference type="InterPro" id="IPR009057">
    <property type="entry name" value="Homeodomain-like_sf"/>
</dbReference>
<dbReference type="PANTHER" id="PTHR43280">
    <property type="entry name" value="ARAC-FAMILY TRANSCRIPTIONAL REGULATOR"/>
    <property type="match status" value="1"/>
</dbReference>
<dbReference type="InterPro" id="IPR003313">
    <property type="entry name" value="AraC-bd"/>
</dbReference>
<dbReference type="InterPro" id="IPR014710">
    <property type="entry name" value="RmlC-like_jellyroll"/>
</dbReference>
<dbReference type="InterPro" id="IPR018062">
    <property type="entry name" value="HTH_AraC-typ_CS"/>
</dbReference>
<dbReference type="SUPFAM" id="SSF51182">
    <property type="entry name" value="RmlC-like cupins"/>
    <property type="match status" value="1"/>
</dbReference>
<dbReference type="Gene3D" id="1.10.10.60">
    <property type="entry name" value="Homeodomain-like"/>
    <property type="match status" value="2"/>
</dbReference>
<organism evidence="5 6">
    <name type="scientific">Algibacter luteus</name>
    <dbReference type="NCBI Taxonomy" id="1178825"/>
    <lineage>
        <taxon>Bacteria</taxon>
        <taxon>Pseudomonadati</taxon>
        <taxon>Bacteroidota</taxon>
        <taxon>Flavobacteriia</taxon>
        <taxon>Flavobacteriales</taxon>
        <taxon>Flavobacteriaceae</taxon>
        <taxon>Algibacter</taxon>
    </lineage>
</organism>
<sequence>MNIICVILISSKLNLMKVLPFKIPKPEEDALIYQVDYGTTFYDKLHQHKEIQISFIVEGKGTLVVGDSINEYAENDAFIIGSHIPHVFKSDLHKTVPSHMISLFFTKESFGTDFFNLVELKALQSFFKRAKHGFKVSSNLKKLKVLFFQLEKESKFNRFLILLHILKITAKSQGRSLSSFIYDKTYSDNEGERMRAIFEYTMNNYKEEITLNQISNVVNMTKNAFCKYFKKRTNKTYIQFLNELRIEHACRILQAKDEQTITEIAEQVGFNNMSNFNRQFKALKSCNPSEFKKIAY</sequence>
<protein>
    <submittedName>
        <fullName evidence="5">Transcriptional regulator, AraC family</fullName>
    </submittedName>
</protein>
<dbReference type="PROSITE" id="PS01124">
    <property type="entry name" value="HTH_ARAC_FAMILY_2"/>
    <property type="match status" value="1"/>
</dbReference>
<dbReference type="InterPro" id="IPR020449">
    <property type="entry name" value="Tscrpt_reg_AraC-type_HTH"/>
</dbReference>
<evidence type="ECO:0000256" key="3">
    <source>
        <dbReference type="ARBA" id="ARBA00023163"/>
    </source>
</evidence>
<dbReference type="PANTHER" id="PTHR43280:SF27">
    <property type="entry name" value="TRANSCRIPTIONAL REGULATOR MTLR"/>
    <property type="match status" value="1"/>
</dbReference>
<dbReference type="PRINTS" id="PR00032">
    <property type="entry name" value="HTHARAC"/>
</dbReference>
<dbReference type="GO" id="GO:0003700">
    <property type="term" value="F:DNA-binding transcription factor activity"/>
    <property type="evidence" value="ECO:0007669"/>
    <property type="project" value="InterPro"/>
</dbReference>
<keyword evidence="2" id="KW-0238">DNA-binding</keyword>
<dbReference type="SMART" id="SM00342">
    <property type="entry name" value="HTH_ARAC"/>
    <property type="match status" value="1"/>
</dbReference>
<evidence type="ECO:0000256" key="1">
    <source>
        <dbReference type="ARBA" id="ARBA00023015"/>
    </source>
</evidence>
<evidence type="ECO:0000313" key="5">
    <source>
        <dbReference type="EMBL" id="SHI38110.1"/>
    </source>
</evidence>
<proteinExistence type="predicted"/>
<dbReference type="EMBL" id="FQYK01000001">
    <property type="protein sequence ID" value="SHI38110.1"/>
    <property type="molecule type" value="Genomic_DNA"/>
</dbReference>
<evidence type="ECO:0000256" key="2">
    <source>
        <dbReference type="ARBA" id="ARBA00023125"/>
    </source>
</evidence>
<dbReference type="eggNOG" id="COG2207">
    <property type="taxonomic scope" value="Bacteria"/>
</dbReference>
<dbReference type="eggNOG" id="COG1917">
    <property type="taxonomic scope" value="Bacteria"/>
</dbReference>
<dbReference type="STRING" id="1178825.SAMN05216261_0533"/>
<keyword evidence="3" id="KW-0804">Transcription</keyword>
<dbReference type="InterPro" id="IPR011051">
    <property type="entry name" value="RmlC_Cupin_sf"/>
</dbReference>
<reference evidence="5 6" key="1">
    <citation type="submission" date="2016-11" db="EMBL/GenBank/DDBJ databases">
        <authorList>
            <person name="Jaros S."/>
            <person name="Januszkiewicz K."/>
            <person name="Wedrychowicz H."/>
        </authorList>
    </citation>
    <scope>NUCLEOTIDE SEQUENCE [LARGE SCALE GENOMIC DNA]</scope>
    <source>
        <strain evidence="5 6">CGMCC 1.12213</strain>
    </source>
</reference>
<dbReference type="Pfam" id="PF02311">
    <property type="entry name" value="AraC_binding"/>
    <property type="match status" value="1"/>
</dbReference>
<gene>
    <name evidence="5" type="ORF">SAMN05216261_0533</name>
</gene>
<accession>A0A1M6ANP0</accession>
<dbReference type="Pfam" id="PF12833">
    <property type="entry name" value="HTH_18"/>
    <property type="match status" value="1"/>
</dbReference>
<keyword evidence="6" id="KW-1185">Reference proteome</keyword>
<evidence type="ECO:0000259" key="4">
    <source>
        <dbReference type="PROSITE" id="PS01124"/>
    </source>
</evidence>
<dbReference type="GO" id="GO:0043565">
    <property type="term" value="F:sequence-specific DNA binding"/>
    <property type="evidence" value="ECO:0007669"/>
    <property type="project" value="InterPro"/>
</dbReference>
<dbReference type="AlphaFoldDB" id="A0A1M6ANP0"/>
<dbReference type="InterPro" id="IPR018060">
    <property type="entry name" value="HTH_AraC"/>
</dbReference>
<name>A0A1M6ANP0_9FLAO</name>
<dbReference type="Gene3D" id="2.60.120.10">
    <property type="entry name" value="Jelly Rolls"/>
    <property type="match status" value="1"/>
</dbReference>
<feature type="domain" description="HTH araC/xylS-type" evidence="4">
    <location>
        <begin position="195"/>
        <end position="294"/>
    </location>
</feature>
<evidence type="ECO:0000313" key="6">
    <source>
        <dbReference type="Proteomes" id="UP000184396"/>
    </source>
</evidence>
<dbReference type="SUPFAM" id="SSF46689">
    <property type="entry name" value="Homeodomain-like"/>
    <property type="match status" value="2"/>
</dbReference>
<dbReference type="PROSITE" id="PS00041">
    <property type="entry name" value="HTH_ARAC_FAMILY_1"/>
    <property type="match status" value="1"/>
</dbReference>
<dbReference type="Proteomes" id="UP000184396">
    <property type="component" value="Unassembled WGS sequence"/>
</dbReference>
<keyword evidence="1" id="KW-0805">Transcription regulation</keyword>